<feature type="transmembrane region" description="Helical" evidence="10">
    <location>
        <begin position="107"/>
        <end position="129"/>
    </location>
</feature>
<dbReference type="PANTHER" id="PTHR24229">
    <property type="entry name" value="NEUROPEPTIDES RECEPTOR"/>
    <property type="match status" value="1"/>
</dbReference>
<evidence type="ECO:0000256" key="1">
    <source>
        <dbReference type="ARBA" id="ARBA00004651"/>
    </source>
</evidence>
<evidence type="ECO:0000256" key="2">
    <source>
        <dbReference type="ARBA" id="ARBA00022475"/>
    </source>
</evidence>
<feature type="transmembrane region" description="Helical" evidence="10">
    <location>
        <begin position="34"/>
        <end position="58"/>
    </location>
</feature>
<feature type="transmembrane region" description="Helical" evidence="10">
    <location>
        <begin position="188"/>
        <end position="209"/>
    </location>
</feature>
<evidence type="ECO:0000256" key="3">
    <source>
        <dbReference type="ARBA" id="ARBA00022692"/>
    </source>
</evidence>
<keyword evidence="13" id="KW-1185">Reference proteome</keyword>
<feature type="compositionally biased region" description="Basic and acidic residues" evidence="9">
    <location>
        <begin position="468"/>
        <end position="479"/>
    </location>
</feature>
<dbReference type="AlphaFoldDB" id="A0A7L3PCL3"/>
<keyword evidence="7" id="KW-0675">Receptor</keyword>
<keyword evidence="4 10" id="KW-1133">Transmembrane helix</keyword>
<keyword evidence="5" id="KW-0297">G-protein coupled receptor</keyword>
<dbReference type="InterPro" id="IPR017452">
    <property type="entry name" value="GPCR_Rhodpsn_7TM"/>
</dbReference>
<evidence type="ECO:0000313" key="13">
    <source>
        <dbReference type="Proteomes" id="UP000551443"/>
    </source>
</evidence>
<feature type="region of interest" description="Disordered" evidence="9">
    <location>
        <begin position="423"/>
        <end position="479"/>
    </location>
</feature>
<comment type="subcellular location">
    <subcellularLocation>
        <location evidence="1">Cell membrane</location>
        <topology evidence="1">Multi-pass membrane protein</topology>
    </subcellularLocation>
</comment>
<reference evidence="12 13" key="1">
    <citation type="submission" date="2019-09" db="EMBL/GenBank/DDBJ databases">
        <title>Bird 10,000 Genomes (B10K) Project - Family phase.</title>
        <authorList>
            <person name="Zhang G."/>
        </authorList>
    </citation>
    <scope>NUCLEOTIDE SEQUENCE [LARGE SCALE GENOMIC DNA]</scope>
    <source>
        <strain evidence="12">OUT-0059</strain>
        <tissue evidence="12">Muscle</tissue>
    </source>
</reference>
<accession>A0A7L3PCL3</accession>
<keyword evidence="3 10" id="KW-0812">Transmembrane</keyword>
<evidence type="ECO:0000256" key="5">
    <source>
        <dbReference type="ARBA" id="ARBA00023040"/>
    </source>
</evidence>
<feature type="non-terminal residue" evidence="12">
    <location>
        <position position="683"/>
    </location>
</feature>
<dbReference type="GO" id="GO:0007218">
    <property type="term" value="P:neuropeptide signaling pathway"/>
    <property type="evidence" value="ECO:0007669"/>
    <property type="project" value="TreeGrafter"/>
</dbReference>
<dbReference type="SUPFAM" id="SSF81321">
    <property type="entry name" value="Family A G protein-coupled receptor-like"/>
    <property type="match status" value="1"/>
</dbReference>
<dbReference type="GO" id="GO:0043005">
    <property type="term" value="C:neuron projection"/>
    <property type="evidence" value="ECO:0007669"/>
    <property type="project" value="TreeGrafter"/>
</dbReference>
<feature type="non-terminal residue" evidence="12">
    <location>
        <position position="1"/>
    </location>
</feature>
<dbReference type="Proteomes" id="UP000551443">
    <property type="component" value="Unassembled WGS sequence"/>
</dbReference>
<gene>
    <name evidence="12" type="primary">Gpr149</name>
    <name evidence="12" type="ORF">XIPELE_R10567</name>
</gene>
<feature type="transmembrane region" description="Helical" evidence="10">
    <location>
        <begin position="298"/>
        <end position="320"/>
    </location>
</feature>
<sequence length="683" mass="73851">MSVMPGNLSLNGTSFFSENDGIVDKPREQRTWNAFLFCLTFTIAFPALLSSIYSLVALMKMQNKSTVSMIVTSLAVDDLISIVPLSIFMLMQWSGEGLPQPLCTTSALLYLFQGISSNLKGSLIVSYNFYTVTTAETLSCSPSKRRVGVLWAILTIWGASLLICVLPLCGWGRSIPTSWGCFTDCASSYALFVFIVYSLCLSLLAVLAAPLTQQLLCSAGPQLRHTMYLQVPGGLTTPSTPTAAPSLLSPLDPVDKALEHFPNSEAVLGKGVAGGGALVSSTQSRNFMVGFAQKRFSLILALTKVVLWLPMMVQMVVQYITGVQSLSLEALSFLLTVLAATVTPVFVLSEHWLHLPCGCIINCRRDPCAVSSEDLKTKRRGFEFSLSFQQGYGIYRISQENHPHHKSDGKSMSCHSLVGSACEDPAPRRGSGGAPVPSAPSEGLGPCRAEQGTAQDPAATPEGPQWRLSHEESHQPELTDWEWCRSKSERTPRQRPGGALALPLCAFQGTVSLQAPTGKTLSLSTYEVSSEGHKITPTAKKVEVYRSKSVGHEPSPEGSPRTWADTNVKIHLEVLEICENREALDTVSIVSSISQSSPQGRSPSLRFSRRENRFVSCELGESASYSLLIPSHSPGSTISICIPDTVEGHRQGSGGQALAGGHQEDIQLLNQAYWEREGRGSSS</sequence>
<keyword evidence="6 10" id="KW-0472">Membrane</keyword>
<evidence type="ECO:0000256" key="8">
    <source>
        <dbReference type="ARBA" id="ARBA00023224"/>
    </source>
</evidence>
<feature type="domain" description="G-protein coupled receptors family 1 profile" evidence="11">
    <location>
        <begin position="50"/>
        <end position="347"/>
    </location>
</feature>
<dbReference type="GO" id="GO:0004930">
    <property type="term" value="F:G protein-coupled receptor activity"/>
    <property type="evidence" value="ECO:0007669"/>
    <property type="project" value="UniProtKB-KW"/>
</dbReference>
<dbReference type="PROSITE" id="PS50262">
    <property type="entry name" value="G_PROTEIN_RECEP_F1_2"/>
    <property type="match status" value="1"/>
</dbReference>
<evidence type="ECO:0000256" key="6">
    <source>
        <dbReference type="ARBA" id="ARBA00023136"/>
    </source>
</evidence>
<dbReference type="GO" id="GO:0005886">
    <property type="term" value="C:plasma membrane"/>
    <property type="evidence" value="ECO:0007669"/>
    <property type="project" value="UniProtKB-SubCell"/>
</dbReference>
<comment type="caution">
    <text evidence="12">The sequence shown here is derived from an EMBL/GenBank/DDBJ whole genome shotgun (WGS) entry which is preliminary data.</text>
</comment>
<evidence type="ECO:0000259" key="11">
    <source>
        <dbReference type="PROSITE" id="PS50262"/>
    </source>
</evidence>
<feature type="transmembrane region" description="Helical" evidence="10">
    <location>
        <begin position="70"/>
        <end position="95"/>
    </location>
</feature>
<dbReference type="GO" id="GO:0042923">
    <property type="term" value="F:neuropeptide binding"/>
    <property type="evidence" value="ECO:0007669"/>
    <property type="project" value="TreeGrafter"/>
</dbReference>
<evidence type="ECO:0000256" key="9">
    <source>
        <dbReference type="SAM" id="MobiDB-lite"/>
    </source>
</evidence>
<dbReference type="CDD" id="cd15011">
    <property type="entry name" value="7tmA_GPR149"/>
    <property type="match status" value="1"/>
</dbReference>
<feature type="transmembrane region" description="Helical" evidence="10">
    <location>
        <begin position="326"/>
        <end position="348"/>
    </location>
</feature>
<dbReference type="Gene3D" id="1.20.1070.10">
    <property type="entry name" value="Rhodopsin 7-helix transmembrane proteins"/>
    <property type="match status" value="1"/>
</dbReference>
<keyword evidence="2" id="KW-1003">Cell membrane</keyword>
<dbReference type="EMBL" id="VZUH01004720">
    <property type="protein sequence ID" value="NXU89006.1"/>
    <property type="molecule type" value="Genomic_DNA"/>
</dbReference>
<organism evidence="12 13">
    <name type="scientific">Xiphorhynchus elegans</name>
    <name type="common">elegant woodcreeper</name>
    <dbReference type="NCBI Taxonomy" id="269412"/>
    <lineage>
        <taxon>Eukaryota</taxon>
        <taxon>Metazoa</taxon>
        <taxon>Chordata</taxon>
        <taxon>Craniata</taxon>
        <taxon>Vertebrata</taxon>
        <taxon>Euteleostomi</taxon>
        <taxon>Archelosauria</taxon>
        <taxon>Archosauria</taxon>
        <taxon>Dinosauria</taxon>
        <taxon>Saurischia</taxon>
        <taxon>Theropoda</taxon>
        <taxon>Coelurosauria</taxon>
        <taxon>Aves</taxon>
        <taxon>Neognathae</taxon>
        <taxon>Neoaves</taxon>
        <taxon>Telluraves</taxon>
        <taxon>Australaves</taxon>
        <taxon>Passeriformes</taxon>
        <taxon>Dendrocolaptidae</taxon>
        <taxon>Xiphorhynchus</taxon>
    </lineage>
</organism>
<evidence type="ECO:0000313" key="12">
    <source>
        <dbReference type="EMBL" id="NXU89006.1"/>
    </source>
</evidence>
<keyword evidence="8" id="KW-0807">Transducer</keyword>
<feature type="transmembrane region" description="Helical" evidence="10">
    <location>
        <begin position="149"/>
        <end position="168"/>
    </location>
</feature>
<proteinExistence type="predicted"/>
<dbReference type="PANTHER" id="PTHR24229:SF32">
    <property type="entry name" value="G-PROTEIN COUPLED RECEPTOR 149-RELATED"/>
    <property type="match status" value="1"/>
</dbReference>
<protein>
    <submittedName>
        <fullName evidence="12">GP149 protein</fullName>
    </submittedName>
</protein>
<evidence type="ECO:0000256" key="10">
    <source>
        <dbReference type="SAM" id="Phobius"/>
    </source>
</evidence>
<evidence type="ECO:0000256" key="4">
    <source>
        <dbReference type="ARBA" id="ARBA00022989"/>
    </source>
</evidence>
<evidence type="ECO:0000256" key="7">
    <source>
        <dbReference type="ARBA" id="ARBA00023170"/>
    </source>
</evidence>
<name>A0A7L3PCL3_9DEND</name>